<dbReference type="Gene3D" id="3.20.20.140">
    <property type="entry name" value="Metal-dependent hydrolases"/>
    <property type="match status" value="1"/>
</dbReference>
<evidence type="ECO:0000259" key="24">
    <source>
        <dbReference type="SMART" id="SM00483"/>
    </source>
</evidence>
<keyword evidence="6" id="KW-0488">Methylation</keyword>
<sequence>MKVNPVKISKHMANNEIAALLRDVVAVYEVTGEDRFRIRAYDTAAESIEKTTTSLKDLWQQGQLEDVPGIGPSLADHLGELFTTGRVKHFTSIMAKVPPAMFAILDVPGIGPKTALKLTRELKLTPSQAKDQLLKAAKTGKISRLEGFGNQSEQDIINALQKLPQAHESRILLVEAETVADKVMAYLRRHPAVIKVDPLGSLRRRCATVGDVDIAVATTNPKGVIAHFLKYADIIQVLAAGDNTARIIDYNRHQIDIKTVPPANYGALLQHFTGSKAHNIHLRELALTKKLSLSEYGIKKGQTLMKFASETDFYQALGLPWIPPELRENAGEVEAALKHQLPQLIQFKNIKGDLHTHTNFDWHPSHDAGANSMEEIVQAAIKLGYSYVAIGDHNPSTSTYKTVEKITSEIKRRNAAIAHIKSTYENRVKNRSIKVLNSLEVDIKPDGSLALPDEALSLLDFVIVSVHSVFNLSETAMTARILQGLSHPKAKILGHPTGRLLNQRPSYDVDWPEIFAFCRQHHKALEINAYPARLDLPDNLVRTAITAGVKLVINTDAHSIDHLKFMHYGVDQARRGWATPADIINTWPWTKLNQFLCCVRMN</sequence>
<dbReference type="GO" id="GO:0006281">
    <property type="term" value="P:DNA repair"/>
    <property type="evidence" value="ECO:0007669"/>
    <property type="project" value="UniProtKB-KW"/>
</dbReference>
<comment type="function">
    <text evidence="20">Repair polymerase that plays a key role in base-excision repair. During this process, the damaged base is excised by specific DNA glycosylases, the DNA backbone is nicked at the abasic site by an apurinic/apyrimidic (AP) endonuclease, and POLB removes 5'-deoxyribose-phosphate from the preincised AP site acting as a 5'-deoxyribose-phosphate lyase (5'-dRP lyase); through its DNA polymerase activity, it adds one nucleotide to the 3' end of the arising single-nucleotide gap. Conducts 'gap-filling' DNA synthesis in a stepwise distributive fashion rather than in a processive fashion as for other DNA polymerases. It is also able to cleave sugar-phosphate bonds 3' to an intact AP site, acting as an AP lyase.</text>
</comment>
<dbReference type="AlphaFoldDB" id="A0A1G1VQA3"/>
<comment type="catalytic activity">
    <reaction evidence="21">
        <text>DNA(n) + a 2'-deoxyribonucleoside 5'-triphosphate = DNA(n+1) + diphosphate</text>
        <dbReference type="Rhea" id="RHEA:22508"/>
        <dbReference type="Rhea" id="RHEA-COMP:17339"/>
        <dbReference type="Rhea" id="RHEA-COMP:17340"/>
        <dbReference type="ChEBI" id="CHEBI:33019"/>
        <dbReference type="ChEBI" id="CHEBI:61560"/>
        <dbReference type="ChEBI" id="CHEBI:173112"/>
        <dbReference type="EC" id="2.7.7.7"/>
    </reaction>
</comment>
<dbReference type="Pfam" id="PF02811">
    <property type="entry name" value="PHP"/>
    <property type="match status" value="1"/>
</dbReference>
<dbReference type="EC" id="4.2.99.18" evidence="4"/>
<dbReference type="Gene3D" id="1.10.150.20">
    <property type="entry name" value="5' to 3' exonuclease, C-terminal subdomain"/>
    <property type="match status" value="1"/>
</dbReference>
<keyword evidence="9" id="KW-0548">Nucleotidyltransferase</keyword>
<evidence type="ECO:0000256" key="6">
    <source>
        <dbReference type="ARBA" id="ARBA00022481"/>
    </source>
</evidence>
<evidence type="ECO:0000256" key="13">
    <source>
        <dbReference type="ARBA" id="ARBA00022932"/>
    </source>
</evidence>
<evidence type="ECO:0000256" key="4">
    <source>
        <dbReference type="ARBA" id="ARBA00012720"/>
    </source>
</evidence>
<evidence type="ECO:0000259" key="22">
    <source>
        <dbReference type="SMART" id="SM00278"/>
    </source>
</evidence>
<dbReference type="Gene3D" id="3.30.210.10">
    <property type="entry name" value="DNA polymerase, thumb domain"/>
    <property type="match status" value="1"/>
</dbReference>
<evidence type="ECO:0000256" key="20">
    <source>
        <dbReference type="ARBA" id="ARBA00045548"/>
    </source>
</evidence>
<dbReference type="InterPro" id="IPR027421">
    <property type="entry name" value="DNA_pol_lamdba_lyase_dom_sf"/>
</dbReference>
<dbReference type="GO" id="GO:0005829">
    <property type="term" value="C:cytosol"/>
    <property type="evidence" value="ECO:0007669"/>
    <property type="project" value="TreeGrafter"/>
</dbReference>
<feature type="domain" description="Polymerase/histidinol phosphatase N-terminal" evidence="23">
    <location>
        <begin position="352"/>
        <end position="445"/>
    </location>
</feature>
<dbReference type="GO" id="GO:0008270">
    <property type="term" value="F:zinc ion binding"/>
    <property type="evidence" value="ECO:0007669"/>
    <property type="project" value="TreeGrafter"/>
</dbReference>
<dbReference type="SMART" id="SM00481">
    <property type="entry name" value="POLIIIAc"/>
    <property type="match status" value="1"/>
</dbReference>
<evidence type="ECO:0000256" key="15">
    <source>
        <dbReference type="ARBA" id="ARBA00023204"/>
    </source>
</evidence>
<dbReference type="SMART" id="SM00278">
    <property type="entry name" value="HhH1"/>
    <property type="match status" value="3"/>
</dbReference>
<dbReference type="InterPro" id="IPR003141">
    <property type="entry name" value="Pol/His_phosphatase_N"/>
</dbReference>
<dbReference type="InterPro" id="IPR010996">
    <property type="entry name" value="HHH_MUS81"/>
</dbReference>
<evidence type="ECO:0000256" key="2">
    <source>
        <dbReference type="ARBA" id="ARBA00004496"/>
    </source>
</evidence>
<accession>A0A1G1VQA3</accession>
<evidence type="ECO:0000256" key="21">
    <source>
        <dbReference type="ARBA" id="ARBA00049244"/>
    </source>
</evidence>
<keyword evidence="15" id="KW-0234">DNA repair</keyword>
<keyword evidence="10" id="KW-0235">DNA replication</keyword>
<dbReference type="EMBL" id="MHCH01000018">
    <property type="protein sequence ID" value="OGY17581.1"/>
    <property type="molecule type" value="Genomic_DNA"/>
</dbReference>
<evidence type="ECO:0000256" key="17">
    <source>
        <dbReference type="ARBA" id="ARBA00035726"/>
    </source>
</evidence>
<dbReference type="PRINTS" id="PR00870">
    <property type="entry name" value="DNAPOLXBETA"/>
</dbReference>
<dbReference type="SUPFAM" id="SSF47802">
    <property type="entry name" value="DNA polymerase beta, N-terminal domain-like"/>
    <property type="match status" value="1"/>
</dbReference>
<gene>
    <name evidence="25" type="ORF">A2784_00525</name>
</gene>
<dbReference type="InterPro" id="IPR029398">
    <property type="entry name" value="PolB_thumb"/>
</dbReference>
<evidence type="ECO:0000256" key="12">
    <source>
        <dbReference type="ARBA" id="ARBA00022843"/>
    </source>
</evidence>
<comment type="caution">
    <text evidence="25">The sequence shown here is derived from an EMBL/GenBank/DDBJ whole genome shotgun (WGS) entry which is preliminary data.</text>
</comment>
<evidence type="ECO:0000256" key="11">
    <source>
        <dbReference type="ARBA" id="ARBA00022763"/>
    </source>
</evidence>
<proteinExistence type="predicted"/>
<dbReference type="PANTHER" id="PTHR36928:SF1">
    <property type="entry name" value="PHOSPHATASE YCDX-RELATED"/>
    <property type="match status" value="1"/>
</dbReference>
<reference evidence="25 26" key="1">
    <citation type="journal article" date="2016" name="Nat. Commun.">
        <title>Thousands of microbial genomes shed light on interconnected biogeochemical processes in an aquifer system.</title>
        <authorList>
            <person name="Anantharaman K."/>
            <person name="Brown C.T."/>
            <person name="Hug L.A."/>
            <person name="Sharon I."/>
            <person name="Castelle C.J."/>
            <person name="Probst A.J."/>
            <person name="Thomas B.C."/>
            <person name="Singh A."/>
            <person name="Wilkins M.J."/>
            <person name="Karaoz U."/>
            <person name="Brodie E.L."/>
            <person name="Williams K.H."/>
            <person name="Hubbard S.S."/>
            <person name="Banfield J.F."/>
        </authorList>
    </citation>
    <scope>NUCLEOTIDE SEQUENCE [LARGE SCALE GENOMIC DNA]</scope>
</reference>
<comment type="catalytic activity">
    <reaction evidence="18">
        <text>2'-deoxyribonucleotide-(2'-deoxyribose 5'-phosphate)-2'-deoxyribonucleotide-DNA = a 3'-end 2'-deoxyribonucleotide-(2,3-dehydro-2,3-deoxyribose 5'-phosphate)-DNA + a 5'-end 5'-phospho-2'-deoxyribonucleoside-DNA + H(+)</text>
        <dbReference type="Rhea" id="RHEA:66592"/>
        <dbReference type="Rhea" id="RHEA-COMP:13180"/>
        <dbReference type="Rhea" id="RHEA-COMP:16897"/>
        <dbReference type="Rhea" id="RHEA-COMP:17067"/>
        <dbReference type="ChEBI" id="CHEBI:15378"/>
        <dbReference type="ChEBI" id="CHEBI:136412"/>
        <dbReference type="ChEBI" id="CHEBI:157695"/>
        <dbReference type="ChEBI" id="CHEBI:167181"/>
        <dbReference type="EC" id="4.2.99.18"/>
    </reaction>
</comment>
<dbReference type="GO" id="GO:0003887">
    <property type="term" value="F:DNA-directed DNA polymerase activity"/>
    <property type="evidence" value="ECO:0007669"/>
    <property type="project" value="UniProtKB-KW"/>
</dbReference>
<dbReference type="InterPro" id="IPR002054">
    <property type="entry name" value="DNA-dir_DNA_pol_X"/>
</dbReference>
<dbReference type="InterPro" id="IPR022311">
    <property type="entry name" value="PolX-like"/>
</dbReference>
<dbReference type="NCBIfam" id="NF006375">
    <property type="entry name" value="PRK08609.1"/>
    <property type="match status" value="1"/>
</dbReference>
<keyword evidence="8" id="KW-0808">Transferase</keyword>
<evidence type="ECO:0000256" key="9">
    <source>
        <dbReference type="ARBA" id="ARBA00022695"/>
    </source>
</evidence>
<evidence type="ECO:0000256" key="1">
    <source>
        <dbReference type="ARBA" id="ARBA00001946"/>
    </source>
</evidence>
<evidence type="ECO:0000313" key="25">
    <source>
        <dbReference type="EMBL" id="OGY17581.1"/>
    </source>
</evidence>
<evidence type="ECO:0000256" key="19">
    <source>
        <dbReference type="ARBA" id="ARBA00044678"/>
    </source>
</evidence>
<feature type="domain" description="Helix-hairpin-helix DNA-binding motif class 1" evidence="22">
    <location>
        <begin position="140"/>
        <end position="159"/>
    </location>
</feature>
<dbReference type="SMART" id="SM00483">
    <property type="entry name" value="POLXc"/>
    <property type="match status" value="1"/>
</dbReference>
<evidence type="ECO:0000256" key="5">
    <source>
        <dbReference type="ARBA" id="ARBA00020020"/>
    </source>
</evidence>
<dbReference type="GO" id="GO:0003677">
    <property type="term" value="F:DNA binding"/>
    <property type="evidence" value="ECO:0007669"/>
    <property type="project" value="InterPro"/>
</dbReference>
<dbReference type="Gene3D" id="3.30.460.10">
    <property type="entry name" value="Beta Polymerase, domain 2"/>
    <property type="match status" value="1"/>
</dbReference>
<dbReference type="InterPro" id="IPR047967">
    <property type="entry name" value="PolX_PHP"/>
</dbReference>
<dbReference type="InterPro" id="IPR002008">
    <property type="entry name" value="DNA_pol_X_beta-like"/>
</dbReference>
<dbReference type="PIRSF" id="PIRSF005047">
    <property type="entry name" value="UCP005047_YshC"/>
    <property type="match status" value="1"/>
</dbReference>
<dbReference type="PANTHER" id="PTHR36928">
    <property type="entry name" value="PHOSPHATASE YCDX-RELATED"/>
    <property type="match status" value="1"/>
</dbReference>
<dbReference type="InterPro" id="IPR043519">
    <property type="entry name" value="NT_sf"/>
</dbReference>
<evidence type="ECO:0000256" key="18">
    <source>
        <dbReference type="ARBA" id="ARBA00044632"/>
    </source>
</evidence>
<dbReference type="InterPro" id="IPR003583">
    <property type="entry name" value="Hlx-hairpin-Hlx_DNA-bd_motif"/>
</dbReference>
<evidence type="ECO:0000256" key="16">
    <source>
        <dbReference type="ARBA" id="ARBA00035717"/>
    </source>
</evidence>
<dbReference type="SUPFAM" id="SSF89550">
    <property type="entry name" value="PHP domain-like"/>
    <property type="match status" value="1"/>
</dbReference>
<evidence type="ECO:0000256" key="14">
    <source>
        <dbReference type="ARBA" id="ARBA00023053"/>
    </source>
</evidence>
<dbReference type="Gene3D" id="1.10.150.110">
    <property type="entry name" value="DNA polymerase beta, N-terminal domain-like"/>
    <property type="match status" value="1"/>
</dbReference>
<keyword evidence="14" id="KW-0915">Sodium</keyword>
<comment type="cofactor">
    <cofactor evidence="1">
        <name>Mg(2+)</name>
        <dbReference type="ChEBI" id="CHEBI:18420"/>
    </cofactor>
</comment>
<organism evidence="25 26">
    <name type="scientific">Candidatus Chisholmbacteria bacterium RIFCSPHIGHO2_01_FULL_48_12</name>
    <dbReference type="NCBI Taxonomy" id="1797589"/>
    <lineage>
        <taxon>Bacteria</taxon>
        <taxon>Candidatus Chisholmiibacteriota</taxon>
    </lineage>
</organism>
<dbReference type="EC" id="2.7.7.7" evidence="3"/>
<name>A0A1G1VQA3_9BACT</name>
<feature type="domain" description="Helix-hairpin-helix DNA-binding motif class 1" evidence="22">
    <location>
        <begin position="102"/>
        <end position="121"/>
    </location>
</feature>
<dbReference type="SUPFAM" id="SSF81301">
    <property type="entry name" value="Nucleotidyltransferase"/>
    <property type="match status" value="1"/>
</dbReference>
<evidence type="ECO:0000256" key="10">
    <source>
        <dbReference type="ARBA" id="ARBA00022705"/>
    </source>
</evidence>
<keyword evidence="13" id="KW-0239">DNA-directed DNA polymerase</keyword>
<dbReference type="InterPro" id="IPR016195">
    <property type="entry name" value="Pol/histidinol_Pase-like"/>
</dbReference>
<dbReference type="GO" id="GO:0140078">
    <property type="term" value="F:class I DNA-(apurinic or apyrimidinic site) endonuclease activity"/>
    <property type="evidence" value="ECO:0007669"/>
    <property type="project" value="UniProtKB-EC"/>
</dbReference>
<dbReference type="STRING" id="1797589.A2784_00525"/>
<protein>
    <recommendedName>
        <fullName evidence="5">DNA polymerase beta</fullName>
        <ecNumber evidence="3">2.7.7.7</ecNumber>
        <ecNumber evidence="4">4.2.99.18</ecNumber>
    </recommendedName>
    <alternativeName>
        <fullName evidence="16">5'-deoxyribose-phosphate lyase</fullName>
    </alternativeName>
    <alternativeName>
        <fullName evidence="17">AP lyase</fullName>
    </alternativeName>
</protein>
<evidence type="ECO:0000259" key="23">
    <source>
        <dbReference type="SMART" id="SM00481"/>
    </source>
</evidence>
<dbReference type="InterPro" id="IPR004013">
    <property type="entry name" value="PHP_dom"/>
</dbReference>
<keyword evidence="7" id="KW-0237">DNA synthesis</keyword>
<keyword evidence="12" id="KW-0832">Ubl conjugation</keyword>
<dbReference type="GO" id="GO:0042578">
    <property type="term" value="F:phosphoric ester hydrolase activity"/>
    <property type="evidence" value="ECO:0007669"/>
    <property type="project" value="TreeGrafter"/>
</dbReference>
<dbReference type="Proteomes" id="UP000177324">
    <property type="component" value="Unassembled WGS sequence"/>
</dbReference>
<keyword evidence="11" id="KW-0227">DNA damage</keyword>
<evidence type="ECO:0000256" key="7">
    <source>
        <dbReference type="ARBA" id="ARBA00022634"/>
    </source>
</evidence>
<dbReference type="CDD" id="cd07436">
    <property type="entry name" value="PHP_PolX"/>
    <property type="match status" value="1"/>
</dbReference>
<comment type="subcellular location">
    <subcellularLocation>
        <location evidence="2">Cytoplasm</location>
    </subcellularLocation>
</comment>
<evidence type="ECO:0000313" key="26">
    <source>
        <dbReference type="Proteomes" id="UP000177324"/>
    </source>
</evidence>
<evidence type="ECO:0000256" key="3">
    <source>
        <dbReference type="ARBA" id="ARBA00012417"/>
    </source>
</evidence>
<dbReference type="Pfam" id="PF14791">
    <property type="entry name" value="DNA_pol_B_thumb"/>
    <property type="match status" value="1"/>
</dbReference>
<feature type="domain" description="DNA-directed DNA polymerase X" evidence="24">
    <location>
        <begin position="12"/>
        <end position="328"/>
    </location>
</feature>
<feature type="domain" description="Helix-hairpin-helix DNA-binding motif class 1" evidence="22">
    <location>
        <begin position="62"/>
        <end position="81"/>
    </location>
</feature>
<dbReference type="Pfam" id="PF14520">
    <property type="entry name" value="HHH_5"/>
    <property type="match status" value="1"/>
</dbReference>
<dbReference type="Pfam" id="PF14716">
    <property type="entry name" value="HHH_8"/>
    <property type="match status" value="1"/>
</dbReference>
<evidence type="ECO:0000256" key="8">
    <source>
        <dbReference type="ARBA" id="ARBA00022679"/>
    </source>
</evidence>
<dbReference type="CDD" id="cd00141">
    <property type="entry name" value="NT_POLXc"/>
    <property type="match status" value="1"/>
</dbReference>
<dbReference type="InterPro" id="IPR050243">
    <property type="entry name" value="PHP_phosphatase"/>
</dbReference>
<dbReference type="InterPro" id="IPR037160">
    <property type="entry name" value="DNA_Pol_thumb_sf"/>
</dbReference>
<comment type="catalytic activity">
    <reaction evidence="19">
        <text>a 5'-end 2'-deoxyribose-2'-deoxyribonucleotide-DNA = (2E,4S)-4-hydroxypenten-2-al-5-phosphate + a 5'-end 5'-phospho-2'-deoxyribonucleoside-DNA + H(+)</text>
        <dbReference type="Rhea" id="RHEA:76255"/>
        <dbReference type="Rhea" id="RHEA-COMP:13180"/>
        <dbReference type="Rhea" id="RHEA-COMP:18657"/>
        <dbReference type="ChEBI" id="CHEBI:15378"/>
        <dbReference type="ChEBI" id="CHEBI:136412"/>
        <dbReference type="ChEBI" id="CHEBI:195194"/>
        <dbReference type="ChEBI" id="CHEBI:195195"/>
    </reaction>
</comment>